<proteinExistence type="predicted"/>
<name>A0A7J9JV80_9ROSI</name>
<feature type="non-terminal residue" evidence="3">
    <location>
        <position position="1"/>
    </location>
</feature>
<dbReference type="Proteomes" id="UP000593575">
    <property type="component" value="Unassembled WGS sequence"/>
</dbReference>
<dbReference type="InterPro" id="IPR036397">
    <property type="entry name" value="RNaseH_sf"/>
</dbReference>
<evidence type="ECO:0000259" key="2">
    <source>
        <dbReference type="Pfam" id="PF13456"/>
    </source>
</evidence>
<dbReference type="InterPro" id="IPR002156">
    <property type="entry name" value="RNaseH_domain"/>
</dbReference>
<dbReference type="SUPFAM" id="SSF53098">
    <property type="entry name" value="Ribonuclease H-like"/>
    <property type="match status" value="1"/>
</dbReference>
<gene>
    <name evidence="3" type="ORF">Goarm_010186</name>
</gene>
<dbReference type="GO" id="GO:0004523">
    <property type="term" value="F:RNA-DNA hybrid ribonuclease activity"/>
    <property type="evidence" value="ECO:0007669"/>
    <property type="project" value="InterPro"/>
</dbReference>
<accession>A0A7J9JV80</accession>
<protein>
    <recommendedName>
        <fullName evidence="2">RNase H type-1 domain-containing protein</fullName>
    </recommendedName>
</protein>
<organism evidence="3 4">
    <name type="scientific">Gossypium armourianum</name>
    <dbReference type="NCBI Taxonomy" id="34283"/>
    <lineage>
        <taxon>Eukaryota</taxon>
        <taxon>Viridiplantae</taxon>
        <taxon>Streptophyta</taxon>
        <taxon>Embryophyta</taxon>
        <taxon>Tracheophyta</taxon>
        <taxon>Spermatophyta</taxon>
        <taxon>Magnoliopsida</taxon>
        <taxon>eudicotyledons</taxon>
        <taxon>Gunneridae</taxon>
        <taxon>Pentapetalae</taxon>
        <taxon>rosids</taxon>
        <taxon>malvids</taxon>
        <taxon>Malvales</taxon>
        <taxon>Malvaceae</taxon>
        <taxon>Malvoideae</taxon>
        <taxon>Gossypium</taxon>
    </lineage>
</organism>
<dbReference type="GO" id="GO:0003676">
    <property type="term" value="F:nucleic acid binding"/>
    <property type="evidence" value="ECO:0007669"/>
    <property type="project" value="InterPro"/>
</dbReference>
<dbReference type="CDD" id="cd06222">
    <property type="entry name" value="RNase_H_like"/>
    <property type="match status" value="1"/>
</dbReference>
<dbReference type="AlphaFoldDB" id="A0A7J9JV80"/>
<dbReference type="InterPro" id="IPR012337">
    <property type="entry name" value="RNaseH-like_sf"/>
</dbReference>
<dbReference type="EMBL" id="JABFAE010000009">
    <property type="protein sequence ID" value="MBA0838090.1"/>
    <property type="molecule type" value="Genomic_DNA"/>
</dbReference>
<feature type="domain" description="RNase H type-1" evidence="2">
    <location>
        <begin position="127"/>
        <end position="216"/>
    </location>
</feature>
<dbReference type="InterPro" id="IPR044730">
    <property type="entry name" value="RNase_H-like_dom_plant"/>
</dbReference>
<dbReference type="Pfam" id="PF13456">
    <property type="entry name" value="RVT_3"/>
    <property type="match status" value="1"/>
</dbReference>
<evidence type="ECO:0000256" key="1">
    <source>
        <dbReference type="SAM" id="MobiDB-lite"/>
    </source>
</evidence>
<feature type="region of interest" description="Disordered" evidence="1">
    <location>
        <begin position="92"/>
        <end position="111"/>
    </location>
</feature>
<evidence type="ECO:0000313" key="4">
    <source>
        <dbReference type="Proteomes" id="UP000593575"/>
    </source>
</evidence>
<evidence type="ECO:0000313" key="3">
    <source>
        <dbReference type="EMBL" id="MBA0838090.1"/>
    </source>
</evidence>
<comment type="caution">
    <text evidence="3">The sequence shown here is derived from an EMBL/GenBank/DDBJ whole genome shotgun (WGS) entry which is preliminary data.</text>
</comment>
<sequence>LEQRGRETVGKVKPSVVNQEDFIRVKSDVSRGKSPKGREKLRRRDEIEANQVSAIRKSQRGHCENWWGKMSRVLRNPHLRKALPRRVWMNGSPKAARITRRKKREKNTKLSIQEQWKPPCESIIKINFDGAFDVHQARSGFGVVARNSSGEMLASMVVCHRAIPSLFAAEAHACYQALRLGVCLGLDSIVIEGDSLTIIKKCRSDRRDNGDWDHYCKCSTLQGAF</sequence>
<dbReference type="InterPro" id="IPR052929">
    <property type="entry name" value="RNase_H-like_EbsB-rel"/>
</dbReference>
<keyword evidence="4" id="KW-1185">Reference proteome</keyword>
<dbReference type="Gene3D" id="3.30.420.10">
    <property type="entry name" value="Ribonuclease H-like superfamily/Ribonuclease H"/>
    <property type="match status" value="1"/>
</dbReference>
<dbReference type="PANTHER" id="PTHR47074">
    <property type="entry name" value="BNAC02G40300D PROTEIN"/>
    <property type="match status" value="1"/>
</dbReference>
<dbReference type="PANTHER" id="PTHR47074:SF61">
    <property type="entry name" value="RNASE H TYPE-1 DOMAIN-CONTAINING PROTEIN"/>
    <property type="match status" value="1"/>
</dbReference>
<reference evidence="3 4" key="1">
    <citation type="journal article" date="2019" name="Genome Biol. Evol.">
        <title>Insights into the evolution of the New World diploid cottons (Gossypium, subgenus Houzingenia) based on genome sequencing.</title>
        <authorList>
            <person name="Grover C.E."/>
            <person name="Arick M.A. 2nd"/>
            <person name="Thrash A."/>
            <person name="Conover J.L."/>
            <person name="Sanders W.S."/>
            <person name="Peterson D.G."/>
            <person name="Frelichowski J.E."/>
            <person name="Scheffler J.A."/>
            <person name="Scheffler B.E."/>
            <person name="Wendel J.F."/>
        </authorList>
    </citation>
    <scope>NUCLEOTIDE SEQUENCE [LARGE SCALE GENOMIC DNA]</scope>
    <source>
        <strain evidence="3">6</strain>
        <tissue evidence="3">Leaf</tissue>
    </source>
</reference>
<feature type="compositionally biased region" description="Basic residues" evidence="1">
    <location>
        <begin position="97"/>
        <end position="106"/>
    </location>
</feature>